<keyword evidence="4" id="KW-0274">FAD</keyword>
<evidence type="ECO:0000256" key="4">
    <source>
        <dbReference type="ARBA" id="ARBA00022827"/>
    </source>
</evidence>
<dbReference type="Proteomes" id="UP000612282">
    <property type="component" value="Unassembled WGS sequence"/>
</dbReference>
<evidence type="ECO:0000259" key="6">
    <source>
        <dbReference type="Pfam" id="PF00441"/>
    </source>
</evidence>
<evidence type="ECO:0000256" key="2">
    <source>
        <dbReference type="ARBA" id="ARBA00009347"/>
    </source>
</evidence>
<evidence type="ECO:0000256" key="1">
    <source>
        <dbReference type="ARBA" id="ARBA00001974"/>
    </source>
</evidence>
<feature type="domain" description="Acyl-CoA dehydrogenase/oxidase C-terminal" evidence="6">
    <location>
        <begin position="190"/>
        <end position="306"/>
    </location>
</feature>
<dbReference type="RefSeq" id="WP_203799511.1">
    <property type="nucleotide sequence ID" value="NZ_BAAAQE010000092.1"/>
</dbReference>
<dbReference type="Pfam" id="PF00441">
    <property type="entry name" value="Acyl-CoA_dh_1"/>
    <property type="match status" value="1"/>
</dbReference>
<dbReference type="Gene3D" id="1.20.140.10">
    <property type="entry name" value="Butyryl-CoA Dehydrogenase, subunit A, domain 3"/>
    <property type="match status" value="2"/>
</dbReference>
<dbReference type="InterPro" id="IPR009075">
    <property type="entry name" value="AcylCo_DH/oxidase_C"/>
</dbReference>
<organism evidence="8 9">
    <name type="scientific">Actinoplanes couchii</name>
    <dbReference type="NCBI Taxonomy" id="403638"/>
    <lineage>
        <taxon>Bacteria</taxon>
        <taxon>Bacillati</taxon>
        <taxon>Actinomycetota</taxon>
        <taxon>Actinomycetes</taxon>
        <taxon>Micromonosporales</taxon>
        <taxon>Micromonosporaceae</taxon>
        <taxon>Actinoplanes</taxon>
    </lineage>
</organism>
<name>A0ABQ3XF74_9ACTN</name>
<proteinExistence type="inferred from homology"/>
<dbReference type="PANTHER" id="PTHR43884:SF20">
    <property type="entry name" value="ACYL-COA DEHYDROGENASE FADE28"/>
    <property type="match status" value="1"/>
</dbReference>
<evidence type="ECO:0000256" key="5">
    <source>
        <dbReference type="ARBA" id="ARBA00023002"/>
    </source>
</evidence>
<dbReference type="EMBL" id="BOMG01000068">
    <property type="protein sequence ID" value="GID57143.1"/>
    <property type="molecule type" value="Genomic_DNA"/>
</dbReference>
<accession>A0ABQ3XF74</accession>
<reference evidence="8 9" key="1">
    <citation type="submission" date="2021-01" db="EMBL/GenBank/DDBJ databases">
        <title>Whole genome shotgun sequence of Actinoplanes couchii NBRC 106145.</title>
        <authorList>
            <person name="Komaki H."/>
            <person name="Tamura T."/>
        </authorList>
    </citation>
    <scope>NUCLEOTIDE SEQUENCE [LARGE SCALE GENOMIC DNA]</scope>
    <source>
        <strain evidence="8 9">NBRC 106145</strain>
    </source>
</reference>
<dbReference type="InterPro" id="IPR009100">
    <property type="entry name" value="AcylCoA_DH/oxidase_NM_dom_sf"/>
</dbReference>
<evidence type="ECO:0000313" key="8">
    <source>
        <dbReference type="EMBL" id="GID57143.1"/>
    </source>
</evidence>
<gene>
    <name evidence="8" type="ORF">Aco03nite_055470</name>
</gene>
<sequence>MTEEQQALRESVRRLLAGHGDDPGLWGRLCKEIGVAGLTVPEEYGGSGATFAEAAVVLAELGAVLNPVPAIGSLLVAHALLGAGPRTRTEMLPPLCAGDRVVALAWNGTARVDGDRITGTFSDVLDVAEADALLVATGGELLEVSPARLESQHTLDLSRPLTIVHLDDAPIVWRDASHTVPGLRDLACSALAAEQVGTAERALQLTVEYVKVRHQFGRPIGSFQVLQHRLADLYVRVQAARSALDDPAVARVWCSETLRAVAAEMTQMHGGIAITWEHDAHRYLRRAWASADLFGPPGEHLARLARNFLDT</sequence>
<protein>
    <submittedName>
        <fullName evidence="8">Acyl-CoA dehydrogenase</fullName>
    </submittedName>
</protein>
<keyword evidence="9" id="KW-1185">Reference proteome</keyword>
<dbReference type="Gene3D" id="1.10.540.10">
    <property type="entry name" value="Acyl-CoA dehydrogenase/oxidase, N-terminal domain"/>
    <property type="match status" value="1"/>
</dbReference>
<dbReference type="InterPro" id="IPR036250">
    <property type="entry name" value="AcylCo_DH-like_C"/>
</dbReference>
<dbReference type="SUPFAM" id="SSF47203">
    <property type="entry name" value="Acyl-CoA dehydrogenase C-terminal domain-like"/>
    <property type="match status" value="1"/>
</dbReference>
<dbReference type="InterPro" id="IPR013786">
    <property type="entry name" value="AcylCoA_DH/ox_N"/>
</dbReference>
<keyword evidence="3" id="KW-0285">Flavoprotein</keyword>
<evidence type="ECO:0000256" key="3">
    <source>
        <dbReference type="ARBA" id="ARBA00022630"/>
    </source>
</evidence>
<dbReference type="InterPro" id="IPR037069">
    <property type="entry name" value="AcylCoA_DH/ox_N_sf"/>
</dbReference>
<dbReference type="PANTHER" id="PTHR43884">
    <property type="entry name" value="ACYL-COA DEHYDROGENASE"/>
    <property type="match status" value="1"/>
</dbReference>
<keyword evidence="5" id="KW-0560">Oxidoreductase</keyword>
<feature type="domain" description="Acyl-CoA dehydrogenase/oxidase N-terminal" evidence="7">
    <location>
        <begin position="2"/>
        <end position="99"/>
    </location>
</feature>
<dbReference type="SUPFAM" id="SSF56645">
    <property type="entry name" value="Acyl-CoA dehydrogenase NM domain-like"/>
    <property type="match status" value="1"/>
</dbReference>
<evidence type="ECO:0000259" key="7">
    <source>
        <dbReference type="Pfam" id="PF02771"/>
    </source>
</evidence>
<dbReference type="Pfam" id="PF02771">
    <property type="entry name" value="Acyl-CoA_dh_N"/>
    <property type="match status" value="1"/>
</dbReference>
<comment type="caution">
    <text evidence="8">The sequence shown here is derived from an EMBL/GenBank/DDBJ whole genome shotgun (WGS) entry which is preliminary data.</text>
</comment>
<comment type="similarity">
    <text evidence="2">Belongs to the acyl-CoA dehydrogenase family.</text>
</comment>
<evidence type="ECO:0000313" key="9">
    <source>
        <dbReference type="Proteomes" id="UP000612282"/>
    </source>
</evidence>
<comment type="cofactor">
    <cofactor evidence="1">
        <name>FAD</name>
        <dbReference type="ChEBI" id="CHEBI:57692"/>
    </cofactor>
</comment>